<sequence length="217" mass="24543">MEEISGIPIVQLADVIKPVLDRYGRPANDLAIRNDILADIRRALVSGDKDRIRLFLSQDEAYWIGTLQWAYFQRFEGVNPLEGYKDWARAKCDLLLAIASRTREDDGIIQHLLNYEDFHVEVLPFPFGPSFIVRLYEMRGLDFFLFHYMGGETSAALIIDWSTVAKPPQERGKAALPGAVVVGPVGRARACARAPARTRMGGVERRSARRPWCRRAA</sequence>
<comment type="caution">
    <text evidence="1">The sequence shown here is derived from an EMBL/GenBank/DDBJ whole genome shotgun (WGS) entry which is preliminary data.</text>
</comment>
<proteinExistence type="predicted"/>
<evidence type="ECO:0000313" key="2">
    <source>
        <dbReference type="Proteomes" id="UP000274556"/>
    </source>
</evidence>
<dbReference type="EMBL" id="RBXL01000001">
    <property type="protein sequence ID" value="RKT44877.1"/>
    <property type="molecule type" value="Genomic_DNA"/>
</dbReference>
<reference evidence="1 2" key="1">
    <citation type="submission" date="2018-10" db="EMBL/GenBank/DDBJ databases">
        <title>Genomic Encyclopedia of Archaeal and Bacterial Type Strains, Phase II (KMG-II): from individual species to whole genera.</title>
        <authorList>
            <person name="Goeker M."/>
        </authorList>
    </citation>
    <scope>NUCLEOTIDE SEQUENCE [LARGE SCALE GENOMIC DNA]</scope>
    <source>
        <strain evidence="1 2">DSM 235</strain>
    </source>
</reference>
<protein>
    <submittedName>
        <fullName evidence="1">Uncharacterized protein</fullName>
    </submittedName>
</protein>
<keyword evidence="2" id="KW-1185">Reference proteome</keyword>
<organism evidence="1 2">
    <name type="scientific">Thiocapsa rosea</name>
    <dbReference type="NCBI Taxonomy" id="69360"/>
    <lineage>
        <taxon>Bacteria</taxon>
        <taxon>Pseudomonadati</taxon>
        <taxon>Pseudomonadota</taxon>
        <taxon>Gammaproteobacteria</taxon>
        <taxon>Chromatiales</taxon>
        <taxon>Chromatiaceae</taxon>
        <taxon>Thiocapsa</taxon>
    </lineage>
</organism>
<name>A0A495V931_9GAMM</name>
<gene>
    <name evidence="1" type="ORF">BDD21_2281</name>
</gene>
<accession>A0A495V931</accession>
<evidence type="ECO:0000313" key="1">
    <source>
        <dbReference type="EMBL" id="RKT44877.1"/>
    </source>
</evidence>
<dbReference type="AlphaFoldDB" id="A0A495V931"/>
<dbReference type="Proteomes" id="UP000274556">
    <property type="component" value="Unassembled WGS sequence"/>
</dbReference>